<dbReference type="SUPFAM" id="SSF52218">
    <property type="entry name" value="Flavoproteins"/>
    <property type="match status" value="1"/>
</dbReference>
<dbReference type="PROSITE" id="PS51384">
    <property type="entry name" value="FAD_FR"/>
    <property type="match status" value="1"/>
</dbReference>
<dbReference type="SUPFAM" id="SSF52343">
    <property type="entry name" value="Ferredoxin reductase-like, C-terminal NADP-linked domain"/>
    <property type="match status" value="1"/>
</dbReference>
<evidence type="ECO:0000313" key="15">
    <source>
        <dbReference type="EMBL" id="ADQ80681.1"/>
    </source>
</evidence>
<reference key="1">
    <citation type="submission" date="2010-11" db="EMBL/GenBank/DDBJ databases">
        <title>The complete genome of Paludibacter propionicigenes DSM 17365.</title>
        <authorList>
            <consortium name="US DOE Joint Genome Institute (JGI-PGF)"/>
            <person name="Lucas S."/>
            <person name="Copeland A."/>
            <person name="Lapidus A."/>
            <person name="Bruce D."/>
            <person name="Goodwin L."/>
            <person name="Pitluck S."/>
            <person name="Kyrpides N."/>
            <person name="Mavromatis K."/>
            <person name="Ivanova N."/>
            <person name="Munk A.C."/>
            <person name="Brettin T."/>
            <person name="Detter J.C."/>
            <person name="Han C."/>
            <person name="Tapia R."/>
            <person name="Land M."/>
            <person name="Hauser L."/>
            <person name="Markowitz V."/>
            <person name="Cheng J.-F."/>
            <person name="Hugenholtz P."/>
            <person name="Woyke T."/>
            <person name="Wu D."/>
            <person name="Gronow S."/>
            <person name="Wellnitz S."/>
            <person name="Brambilla E."/>
            <person name="Klenk H.-P."/>
            <person name="Eisen J.A."/>
        </authorList>
    </citation>
    <scope>NUCLEOTIDE SEQUENCE</scope>
    <source>
        <strain>WB4</strain>
    </source>
</reference>
<dbReference type="SUPFAM" id="SSF63380">
    <property type="entry name" value="Riboflavin synthase domain-like"/>
    <property type="match status" value="1"/>
</dbReference>
<dbReference type="EMBL" id="CP002345">
    <property type="protein sequence ID" value="ADQ80681.1"/>
    <property type="molecule type" value="Genomic_DNA"/>
</dbReference>
<protein>
    <recommendedName>
        <fullName evidence="1">assimilatory sulfite reductase (NADPH)</fullName>
        <ecNumber evidence="1">1.8.1.2</ecNumber>
    </recommendedName>
</protein>
<feature type="binding site" evidence="12">
    <location>
        <position position="415"/>
    </location>
    <ligand>
        <name>FAD</name>
        <dbReference type="ChEBI" id="CHEBI:57692"/>
    </ligand>
</feature>
<comment type="cofactor">
    <cofactor evidence="12">
        <name>FAD</name>
        <dbReference type="ChEBI" id="CHEBI:57692"/>
    </cofactor>
    <text evidence="12">Binds 1 FAD per subunit.</text>
</comment>
<evidence type="ECO:0000256" key="4">
    <source>
        <dbReference type="ARBA" id="ARBA00022630"/>
    </source>
</evidence>
<dbReference type="GO" id="GO:0050660">
    <property type="term" value="F:flavin adenine dinucleotide binding"/>
    <property type="evidence" value="ECO:0007669"/>
    <property type="project" value="InterPro"/>
</dbReference>
<evidence type="ECO:0000256" key="5">
    <source>
        <dbReference type="ARBA" id="ARBA00022643"/>
    </source>
</evidence>
<keyword evidence="3" id="KW-0028">Amino-acid biosynthesis</keyword>
<feature type="binding site" evidence="12">
    <location>
        <position position="604"/>
    </location>
    <ligand>
        <name>FAD</name>
        <dbReference type="ChEBI" id="CHEBI:57692"/>
    </ligand>
</feature>
<gene>
    <name evidence="15" type="ordered locus">Palpr_2549</name>
</gene>
<dbReference type="PANTHER" id="PTHR19384:SF128">
    <property type="entry name" value="NADPH OXIDOREDUCTASE A"/>
    <property type="match status" value="1"/>
</dbReference>
<dbReference type="InterPro" id="IPR017938">
    <property type="entry name" value="Riboflavin_synthase-like_b-brl"/>
</dbReference>
<dbReference type="KEGG" id="ppn:Palpr_2549"/>
<dbReference type="Pfam" id="PF00258">
    <property type="entry name" value="Flavodoxin_1"/>
    <property type="match status" value="1"/>
</dbReference>
<dbReference type="InterPro" id="IPR001094">
    <property type="entry name" value="Flavdoxin-like"/>
</dbReference>
<dbReference type="GO" id="GO:0010181">
    <property type="term" value="F:FMN binding"/>
    <property type="evidence" value="ECO:0007669"/>
    <property type="project" value="InterPro"/>
</dbReference>
<dbReference type="AlphaFoldDB" id="E4T7I7"/>
<name>E4T7I7_PALPW</name>
<dbReference type="InterPro" id="IPR039261">
    <property type="entry name" value="FNR_nucleotide-bd"/>
</dbReference>
<feature type="domain" description="FAD-binding FR-type" evidence="14">
    <location>
        <begin position="238"/>
        <end position="453"/>
    </location>
</feature>
<feature type="binding site" evidence="12">
    <location>
        <begin position="69"/>
        <end position="74"/>
    </location>
    <ligand>
        <name>FMN</name>
        <dbReference type="ChEBI" id="CHEBI:58210"/>
    </ligand>
</feature>
<proteinExistence type="predicted"/>
<feature type="binding site" evidence="12">
    <location>
        <begin position="152"/>
        <end position="161"/>
    </location>
    <ligand>
        <name>FMN</name>
        <dbReference type="ChEBI" id="CHEBI:58210"/>
    </ligand>
</feature>
<dbReference type="STRING" id="694427.Palpr_2549"/>
<keyword evidence="16" id="KW-1185">Reference proteome</keyword>
<keyword evidence="8" id="KW-0249">Electron transport</keyword>
<dbReference type="NCBIfam" id="TIGR01931">
    <property type="entry name" value="cysJ"/>
    <property type="match status" value="1"/>
</dbReference>
<keyword evidence="9" id="KW-0560">Oxidoreductase</keyword>
<dbReference type="eggNOG" id="COG0369">
    <property type="taxonomic scope" value="Bacteria"/>
</dbReference>
<evidence type="ECO:0000256" key="8">
    <source>
        <dbReference type="ARBA" id="ARBA00022982"/>
    </source>
</evidence>
<dbReference type="Gene3D" id="3.40.50.80">
    <property type="entry name" value="Nucleotide-binding domain of ferredoxin-NADP reductase (FNR) module"/>
    <property type="match status" value="1"/>
</dbReference>
<sequence length="604" mass="67628">MNINTSPLSDDQIELFTRLTNSLSKEQLAWVSGYLAGFSASGVSSESPEIQEPVAETNIQNTLTILYGSRTGNGEGLAKKALKMATEQGLNATIKSMADYKVRDLQSEKNLLVIVSTHGEGVPPFAARELHEFIYSKRAPKLENTTFAVLALGDSSYFQFCKTGKDFDEQLEKLGAKRLVPRIACDVDFEEAAENWLKATLPAFGDGKATAKAKPQFRLDIPVKVSVAEKKPEAHTKKNPFMAPVYEKISLHGKGSKRQTLHIELSTENAPGLDYEPGDAAGVYPLNSAELVGDVLAVTGLNAGDFVIFNGVEKKLETALHRNVELSKITTDVVGRYLETYPNKKLKKLSEDTDKFKEYLDGRDIVDLLQDYPSEITAENLIKILRPLQPRYYSIASSPKAYPGELHLTVGVVNYENAGREKYGTCSTYLSEVEVEDEKVPIFIERNPGFRLPENDETPIIMVGAGTGIAPYRAFVQHRELAEKPGKSWLFFGNRNFETEFLYQTEWQGFLKSGALTKMDVAFSRDGDKKVYVQDRLLENAKEVYQWLEEGSNFYICGDMKNMARHVQDTLVKIVEKEGVMTKENAQEYVANLEKERRLQLDVY</sequence>
<dbReference type="EC" id="1.8.1.2" evidence="1"/>
<dbReference type="Gene3D" id="2.40.30.10">
    <property type="entry name" value="Translation factors"/>
    <property type="match status" value="1"/>
</dbReference>
<feature type="domain" description="Flavodoxin-like" evidence="13">
    <location>
        <begin position="63"/>
        <end position="201"/>
    </location>
</feature>
<dbReference type="InterPro" id="IPR023173">
    <property type="entry name" value="NADPH_Cyt_P450_Rdtase_alpha"/>
</dbReference>
<dbReference type="Pfam" id="PF00175">
    <property type="entry name" value="NAD_binding_1"/>
    <property type="match status" value="1"/>
</dbReference>
<keyword evidence="6 12" id="KW-0274">FAD</keyword>
<keyword evidence="4" id="KW-0285">Flavoprotein</keyword>
<dbReference type="Proteomes" id="UP000008718">
    <property type="component" value="Chromosome"/>
</dbReference>
<dbReference type="Gene3D" id="3.40.50.360">
    <property type="match status" value="1"/>
</dbReference>
<dbReference type="PIRSF" id="PIRSF000207">
    <property type="entry name" value="SiR-FP_CysJ"/>
    <property type="match status" value="1"/>
</dbReference>
<dbReference type="Pfam" id="PF00667">
    <property type="entry name" value="FAD_binding_1"/>
    <property type="match status" value="1"/>
</dbReference>
<evidence type="ECO:0000259" key="14">
    <source>
        <dbReference type="PROSITE" id="PS51384"/>
    </source>
</evidence>
<dbReference type="Gene3D" id="1.20.990.10">
    <property type="entry name" value="NADPH-cytochrome p450 Reductase, Chain A, domain 3"/>
    <property type="match status" value="1"/>
</dbReference>
<dbReference type="GO" id="GO:0019344">
    <property type="term" value="P:cysteine biosynthetic process"/>
    <property type="evidence" value="ECO:0007669"/>
    <property type="project" value="UniProtKB-KW"/>
</dbReference>
<keyword evidence="5 12" id="KW-0288">FMN</keyword>
<feature type="binding site" evidence="12">
    <location>
        <begin position="116"/>
        <end position="119"/>
    </location>
    <ligand>
        <name>FMN</name>
        <dbReference type="ChEBI" id="CHEBI:58210"/>
    </ligand>
</feature>
<feature type="binding site" evidence="12">
    <location>
        <begin position="530"/>
        <end position="534"/>
    </location>
    <ligand>
        <name>NADP(+)</name>
        <dbReference type="ChEBI" id="CHEBI:58349"/>
    </ligand>
</feature>
<comment type="cofactor">
    <cofactor evidence="12">
        <name>FMN</name>
        <dbReference type="ChEBI" id="CHEBI:58210"/>
    </cofactor>
    <text evidence="12">Binds 1 FMN per subunit.</text>
</comment>
<keyword evidence="7 12" id="KW-0521">NADP</keyword>
<dbReference type="PANTHER" id="PTHR19384">
    <property type="entry name" value="NITRIC OXIDE SYNTHASE-RELATED"/>
    <property type="match status" value="1"/>
</dbReference>
<dbReference type="GO" id="GO:0004783">
    <property type="term" value="F:sulfite reductase (NADPH) activity"/>
    <property type="evidence" value="ECO:0007669"/>
    <property type="project" value="UniProtKB-EC"/>
</dbReference>
<evidence type="ECO:0000256" key="1">
    <source>
        <dbReference type="ARBA" id="ARBA00012604"/>
    </source>
</evidence>
<reference evidence="15 16" key="2">
    <citation type="journal article" date="2011" name="Stand. Genomic Sci.">
        <title>Complete genome sequence of Paludibacter propionicigenes type strain (WB4).</title>
        <authorList>
            <person name="Gronow S."/>
            <person name="Munk C."/>
            <person name="Lapidus A."/>
            <person name="Nolan M."/>
            <person name="Lucas S."/>
            <person name="Hammon N."/>
            <person name="Deshpande S."/>
            <person name="Cheng J.F."/>
            <person name="Tapia R."/>
            <person name="Han C."/>
            <person name="Goodwin L."/>
            <person name="Pitluck S."/>
            <person name="Liolios K."/>
            <person name="Ivanova N."/>
            <person name="Mavromatis K."/>
            <person name="Mikhailova N."/>
            <person name="Pati A."/>
            <person name="Chen A."/>
            <person name="Palaniappan K."/>
            <person name="Land M."/>
            <person name="Hauser L."/>
            <person name="Chang Y.J."/>
            <person name="Jeffries C.D."/>
            <person name="Brambilla E."/>
            <person name="Rohde M."/>
            <person name="Goker M."/>
            <person name="Detter J.C."/>
            <person name="Woyke T."/>
            <person name="Bristow J."/>
            <person name="Eisen J.A."/>
            <person name="Markowitz V."/>
            <person name="Hugenholtz P."/>
            <person name="Kyrpides N.C."/>
            <person name="Klenk H.P."/>
        </authorList>
    </citation>
    <scope>NUCLEOTIDE SEQUENCE [LARGE SCALE GENOMIC DNA]</scope>
    <source>
        <strain evidence="16">DSM 17365 / JCM 13257 / WB4</strain>
    </source>
</reference>
<feature type="binding site" evidence="12">
    <location>
        <begin position="524"/>
        <end position="525"/>
    </location>
    <ligand>
        <name>NADP(+)</name>
        <dbReference type="ChEBI" id="CHEBI:58349"/>
    </ligand>
</feature>
<evidence type="ECO:0000256" key="10">
    <source>
        <dbReference type="ARBA" id="ARBA00023192"/>
    </source>
</evidence>
<evidence type="ECO:0000256" key="7">
    <source>
        <dbReference type="ARBA" id="ARBA00022857"/>
    </source>
</evidence>
<dbReference type="PROSITE" id="PS50902">
    <property type="entry name" value="FLAVODOXIN_LIKE"/>
    <property type="match status" value="1"/>
</dbReference>
<evidence type="ECO:0000313" key="16">
    <source>
        <dbReference type="Proteomes" id="UP000008718"/>
    </source>
</evidence>
<accession>E4T7I7</accession>
<dbReference type="CDD" id="cd06199">
    <property type="entry name" value="SiR"/>
    <property type="match status" value="1"/>
</dbReference>
<evidence type="ECO:0000256" key="6">
    <source>
        <dbReference type="ARBA" id="ARBA00022827"/>
    </source>
</evidence>
<keyword evidence="10" id="KW-0198">Cysteine biosynthesis</keyword>
<evidence type="ECO:0000256" key="3">
    <source>
        <dbReference type="ARBA" id="ARBA00022605"/>
    </source>
</evidence>
<evidence type="ECO:0000256" key="9">
    <source>
        <dbReference type="ARBA" id="ARBA00023002"/>
    </source>
</evidence>
<dbReference type="PRINTS" id="PR00369">
    <property type="entry name" value="FLAVODOXIN"/>
</dbReference>
<dbReference type="InterPro" id="IPR001709">
    <property type="entry name" value="Flavoprot_Pyr_Nucl_cyt_Rdtase"/>
</dbReference>
<dbReference type="InterPro" id="IPR010199">
    <property type="entry name" value="CysJ"/>
</dbReference>
<comment type="catalytic activity">
    <reaction evidence="11">
        <text>hydrogen sulfide + 3 NADP(+) + 3 H2O = sulfite + 3 NADPH + 4 H(+)</text>
        <dbReference type="Rhea" id="RHEA:13801"/>
        <dbReference type="ChEBI" id="CHEBI:15377"/>
        <dbReference type="ChEBI" id="CHEBI:15378"/>
        <dbReference type="ChEBI" id="CHEBI:17359"/>
        <dbReference type="ChEBI" id="CHEBI:29919"/>
        <dbReference type="ChEBI" id="CHEBI:57783"/>
        <dbReference type="ChEBI" id="CHEBI:58349"/>
        <dbReference type="EC" id="1.8.1.2"/>
    </reaction>
</comment>
<dbReference type="HOGENOM" id="CLU_001570_17_7_10"/>
<evidence type="ECO:0000256" key="12">
    <source>
        <dbReference type="PIRSR" id="PIRSR000207-1"/>
    </source>
</evidence>
<evidence type="ECO:0000259" key="13">
    <source>
        <dbReference type="PROSITE" id="PS50902"/>
    </source>
</evidence>
<feature type="binding site" evidence="12">
    <location>
        <begin position="424"/>
        <end position="427"/>
    </location>
    <ligand>
        <name>FAD</name>
        <dbReference type="ChEBI" id="CHEBI:57692"/>
    </ligand>
</feature>
<dbReference type="PRINTS" id="PR00371">
    <property type="entry name" value="FPNCR"/>
</dbReference>
<dbReference type="InterPro" id="IPR001433">
    <property type="entry name" value="OxRdtase_FAD/NAD-bd"/>
</dbReference>
<dbReference type="InterPro" id="IPR029039">
    <property type="entry name" value="Flavoprotein-like_sf"/>
</dbReference>
<feature type="binding site" evidence="12">
    <location>
        <begin position="409"/>
        <end position="411"/>
    </location>
    <ligand>
        <name>FAD</name>
        <dbReference type="ChEBI" id="CHEBI:57692"/>
    </ligand>
</feature>
<organism evidence="15 16">
    <name type="scientific">Paludibacter propionicigenes (strain DSM 17365 / JCM 13257 / WB4)</name>
    <dbReference type="NCBI Taxonomy" id="694427"/>
    <lineage>
        <taxon>Bacteria</taxon>
        <taxon>Pseudomonadati</taxon>
        <taxon>Bacteroidota</taxon>
        <taxon>Bacteroidia</taxon>
        <taxon>Bacteroidales</taxon>
        <taxon>Paludibacteraceae</taxon>
        <taxon>Paludibacter</taxon>
    </lineage>
</organism>
<dbReference type="GO" id="GO:0005829">
    <property type="term" value="C:cytosol"/>
    <property type="evidence" value="ECO:0007669"/>
    <property type="project" value="TreeGrafter"/>
</dbReference>
<dbReference type="InterPro" id="IPR003097">
    <property type="entry name" value="CysJ-like_FAD-binding"/>
</dbReference>
<dbReference type="InterPro" id="IPR017927">
    <property type="entry name" value="FAD-bd_FR_type"/>
</dbReference>
<feature type="binding site" evidence="12">
    <location>
        <begin position="391"/>
        <end position="394"/>
    </location>
    <ligand>
        <name>FAD</name>
        <dbReference type="ChEBI" id="CHEBI:57692"/>
    </ligand>
</feature>
<dbReference type="FunFam" id="3.40.50.80:FF:000001">
    <property type="entry name" value="NADPH--cytochrome P450 reductase 1"/>
    <property type="match status" value="1"/>
</dbReference>
<evidence type="ECO:0000256" key="2">
    <source>
        <dbReference type="ARBA" id="ARBA00022448"/>
    </source>
</evidence>
<keyword evidence="2" id="KW-0813">Transport</keyword>
<evidence type="ECO:0000256" key="11">
    <source>
        <dbReference type="ARBA" id="ARBA00052219"/>
    </source>
</evidence>
<dbReference type="InterPro" id="IPR008254">
    <property type="entry name" value="Flavodoxin/NO_synth"/>
</dbReference>